<gene>
    <name evidence="4" type="primary">LOC106814090</name>
</gene>
<proteinExistence type="predicted"/>
<sequence>MIRRAGCAKEDGVVVDSQNHKLGHAVDYPAMGCSQTTCRCDTAVKYECGSGMTIIGTATAICNCDSGSGRWINRPNCRGCHKIDQSRSDDTRVLTYPLAPACNEIHCACGTNVTVRCDSKTRKLSGSRWMVCRCADTTLDAYWEHENGTDARCIADGSNNNDNDSKNDGGGGIKGTTLAILLSLTGIVVVALAAVIAFKLFYVNGNNSAPSTPAPLPPLSPDAYGKMDAFPYYESVDNYEVPMSTLSKPRGDGKGSGSSHSVLGRERMPLPGTKQTTDTHDYFTLESNDQPNPVNDEYNITNVATATTDAEEENPVKSIL</sequence>
<dbReference type="GeneID" id="106814090"/>
<dbReference type="Proteomes" id="UP000695022">
    <property type="component" value="Unplaced"/>
</dbReference>
<feature type="compositionally biased region" description="Polar residues" evidence="1">
    <location>
        <begin position="285"/>
        <end position="297"/>
    </location>
</feature>
<dbReference type="RefSeq" id="XP_014673852.1">
    <property type="nucleotide sequence ID" value="XM_014818366.1"/>
</dbReference>
<keyword evidence="3" id="KW-1185">Reference proteome</keyword>
<protein>
    <submittedName>
        <fullName evidence="4">Uncharacterized protein LOC106814090</fullName>
    </submittedName>
</protein>
<feature type="region of interest" description="Disordered" evidence="1">
    <location>
        <begin position="244"/>
        <end position="297"/>
    </location>
</feature>
<accession>A0ABM1ENT1</accession>
<evidence type="ECO:0000313" key="3">
    <source>
        <dbReference type="Proteomes" id="UP000695022"/>
    </source>
</evidence>
<evidence type="ECO:0000256" key="2">
    <source>
        <dbReference type="SAM" id="Phobius"/>
    </source>
</evidence>
<organism evidence="3 4">
    <name type="scientific">Priapulus caudatus</name>
    <name type="common">Priapulid worm</name>
    <dbReference type="NCBI Taxonomy" id="37621"/>
    <lineage>
        <taxon>Eukaryota</taxon>
        <taxon>Metazoa</taxon>
        <taxon>Ecdysozoa</taxon>
        <taxon>Scalidophora</taxon>
        <taxon>Priapulida</taxon>
        <taxon>Priapulimorpha</taxon>
        <taxon>Priapulimorphida</taxon>
        <taxon>Priapulidae</taxon>
        <taxon>Priapulus</taxon>
    </lineage>
</organism>
<evidence type="ECO:0000256" key="1">
    <source>
        <dbReference type="SAM" id="MobiDB-lite"/>
    </source>
</evidence>
<reference evidence="4" key="1">
    <citation type="submission" date="2025-08" db="UniProtKB">
        <authorList>
            <consortium name="RefSeq"/>
        </authorList>
    </citation>
    <scope>IDENTIFICATION</scope>
</reference>
<keyword evidence="2" id="KW-0812">Transmembrane</keyword>
<feature type="transmembrane region" description="Helical" evidence="2">
    <location>
        <begin position="178"/>
        <end position="202"/>
    </location>
</feature>
<keyword evidence="2" id="KW-1133">Transmembrane helix</keyword>
<name>A0ABM1ENT1_PRICU</name>
<evidence type="ECO:0000313" key="4">
    <source>
        <dbReference type="RefSeq" id="XP_014673852.1"/>
    </source>
</evidence>
<keyword evidence="2" id="KW-0472">Membrane</keyword>